<evidence type="ECO:0000259" key="7">
    <source>
        <dbReference type="PROSITE" id="PS50850"/>
    </source>
</evidence>
<feature type="region of interest" description="Disordered" evidence="5">
    <location>
        <begin position="705"/>
        <end position="744"/>
    </location>
</feature>
<dbReference type="Gene3D" id="1.20.1250.20">
    <property type="entry name" value="MFS general substrate transporter like domains"/>
    <property type="match status" value="1"/>
</dbReference>
<feature type="transmembrane region" description="Helical" evidence="6">
    <location>
        <begin position="80"/>
        <end position="99"/>
    </location>
</feature>
<keyword evidence="9" id="KW-1185">Reference proteome</keyword>
<evidence type="ECO:0000256" key="1">
    <source>
        <dbReference type="ARBA" id="ARBA00004141"/>
    </source>
</evidence>
<evidence type="ECO:0000256" key="6">
    <source>
        <dbReference type="SAM" id="Phobius"/>
    </source>
</evidence>
<accession>A0AAE1LJE1</accession>
<dbReference type="PANTHER" id="PTHR24064">
    <property type="entry name" value="SOLUTE CARRIER FAMILY 22 MEMBER"/>
    <property type="match status" value="1"/>
</dbReference>
<dbReference type="SUPFAM" id="SSF103473">
    <property type="entry name" value="MFS general substrate transporter"/>
    <property type="match status" value="1"/>
</dbReference>
<feature type="transmembrane region" description="Helical" evidence="6">
    <location>
        <begin position="413"/>
        <end position="434"/>
    </location>
</feature>
<keyword evidence="2 6" id="KW-0812">Transmembrane</keyword>
<comment type="caution">
    <text evidence="8">The sequence shown here is derived from an EMBL/GenBank/DDBJ whole genome shotgun (WGS) entry which is preliminary data.</text>
</comment>
<evidence type="ECO:0000256" key="4">
    <source>
        <dbReference type="ARBA" id="ARBA00023136"/>
    </source>
</evidence>
<feature type="transmembrane region" description="Helical" evidence="6">
    <location>
        <begin position="327"/>
        <end position="346"/>
    </location>
</feature>
<dbReference type="CDD" id="cd17317">
    <property type="entry name" value="MFS_SLC22"/>
    <property type="match status" value="1"/>
</dbReference>
<feature type="compositionally biased region" description="Low complexity" evidence="5">
    <location>
        <begin position="717"/>
        <end position="744"/>
    </location>
</feature>
<keyword evidence="3 6" id="KW-1133">Transmembrane helix</keyword>
<name>A0AAE1LJE1_9NEOP</name>
<gene>
    <name evidence="8" type="ORF">KUF71_011079</name>
</gene>
<dbReference type="GO" id="GO:0016020">
    <property type="term" value="C:membrane"/>
    <property type="evidence" value="ECO:0007669"/>
    <property type="project" value="UniProtKB-SubCell"/>
</dbReference>
<feature type="compositionally biased region" description="Pro residues" evidence="5">
    <location>
        <begin position="565"/>
        <end position="593"/>
    </location>
</feature>
<feature type="transmembrane region" description="Helical" evidence="6">
    <location>
        <begin position="12"/>
        <end position="28"/>
    </location>
</feature>
<feature type="region of interest" description="Disordered" evidence="5">
    <location>
        <begin position="529"/>
        <end position="593"/>
    </location>
</feature>
<dbReference type="AlphaFoldDB" id="A0AAE1LJE1"/>
<dbReference type="PROSITE" id="PS50850">
    <property type="entry name" value="MFS"/>
    <property type="match status" value="1"/>
</dbReference>
<feature type="transmembrane region" description="Helical" evidence="6">
    <location>
        <begin position="271"/>
        <end position="293"/>
    </location>
</feature>
<evidence type="ECO:0000313" key="8">
    <source>
        <dbReference type="EMBL" id="KAK3921903.1"/>
    </source>
</evidence>
<feature type="transmembrane region" description="Helical" evidence="6">
    <location>
        <begin position="386"/>
        <end position="407"/>
    </location>
</feature>
<feature type="domain" description="Major facilitator superfamily (MFS) profile" evidence="7">
    <location>
        <begin position="1"/>
        <end position="439"/>
    </location>
</feature>
<protein>
    <submittedName>
        <fullName evidence="8">Beta-alanine transporter</fullName>
    </submittedName>
</protein>
<reference evidence="8" key="2">
    <citation type="journal article" date="2023" name="BMC Genomics">
        <title>Pest status, molecular evolution, and epigenetic factors derived from the genome assembly of Frankliniella fusca, a thysanopteran phytovirus vector.</title>
        <authorList>
            <person name="Catto M.A."/>
            <person name="Labadie P.E."/>
            <person name="Jacobson A.L."/>
            <person name="Kennedy G.G."/>
            <person name="Srinivasan R."/>
            <person name="Hunt B.G."/>
        </authorList>
    </citation>
    <scope>NUCLEOTIDE SEQUENCE</scope>
    <source>
        <strain evidence="8">PL_HMW_Pooled</strain>
    </source>
</reference>
<dbReference type="InterPro" id="IPR005828">
    <property type="entry name" value="MFS_sugar_transport-like"/>
</dbReference>
<feature type="non-terminal residue" evidence="8">
    <location>
        <position position="744"/>
    </location>
</feature>
<evidence type="ECO:0000256" key="5">
    <source>
        <dbReference type="SAM" id="MobiDB-lite"/>
    </source>
</evidence>
<evidence type="ECO:0000256" key="3">
    <source>
        <dbReference type="ARBA" id="ARBA00022989"/>
    </source>
</evidence>
<organism evidence="8 9">
    <name type="scientific">Frankliniella fusca</name>
    <dbReference type="NCBI Taxonomy" id="407009"/>
    <lineage>
        <taxon>Eukaryota</taxon>
        <taxon>Metazoa</taxon>
        <taxon>Ecdysozoa</taxon>
        <taxon>Arthropoda</taxon>
        <taxon>Hexapoda</taxon>
        <taxon>Insecta</taxon>
        <taxon>Pterygota</taxon>
        <taxon>Neoptera</taxon>
        <taxon>Paraneoptera</taxon>
        <taxon>Thysanoptera</taxon>
        <taxon>Terebrantia</taxon>
        <taxon>Thripoidea</taxon>
        <taxon>Thripidae</taxon>
        <taxon>Frankliniella</taxon>
    </lineage>
</organism>
<feature type="transmembrane region" description="Helical" evidence="6">
    <location>
        <begin position="48"/>
        <end position="68"/>
    </location>
</feature>
<proteinExistence type="predicted"/>
<sequence>MAVRSTVPESHLVQLCFTVVVLIGRISHCRLVLTDGVRVWDLVCDRDYHSTLALVLLALGGLVGNYIFGYLQDSIGRRPAFFIYLLIECAFGIATAFATNFITWTAFRIGVGFTVPAIMGTPYVLAIELVGPSKRTAVTILSNIAYSLSLVALAGVVYLVRDWRQLALATSVPFVSFFLYWWVLPESPRWLLARGRYQEAEAILKLMARVNGRALPPNYLAQLMRRFQLESAPGPGPGRESEEPAVCAEGSERRYGVLDLVRTPNLRRKTLIITFIWFTNTSVYVGLSYYAPVLGGDEFLNFFLAGAVELPTYLFLWPAMLRWGRRVALCVSMVVGGTACLATVLVQNDPTVTLVLYCVGKMGISSSFVVVPLMASELYPTVVRGLGMSTSSVVGMLGPICIPLVNYLGSDMLVLPLLVMGTLLVAGGACSLLLPETLNQHLPQTLEDGERFGKDHIPCCSSRVADSAMQDAKGTLGGSLGGSPITRIGKDVTFSPFSTPNATDATSSTDVTSDTTVSAVPEGALALKVLSQDARGRSSKGRPKTGGKSSKEARDGDADDAAPTQPQPPYAPSPSPPLPPPPPPAATTATPPPALKRKTVAFASDLPSRKNGAVEDHQQPVAVPAPAVHIVRVPVPVPVQCPCAACPCAGHGAQLHALPHPNPQYEDSPFIWVLQARPRKGSTPGLPAGLPAAGVGLGCGMAFSAPSHPTAHPPGHPVGQHGCQHGGQQQQQQQQPLPVPVVQV</sequence>
<feature type="transmembrane region" description="Helical" evidence="6">
    <location>
        <begin position="137"/>
        <end position="160"/>
    </location>
</feature>
<evidence type="ECO:0000256" key="2">
    <source>
        <dbReference type="ARBA" id="ARBA00022692"/>
    </source>
</evidence>
<feature type="transmembrane region" description="Helical" evidence="6">
    <location>
        <begin position="352"/>
        <end position="374"/>
    </location>
</feature>
<comment type="subcellular location">
    <subcellularLocation>
        <location evidence="1">Membrane</location>
        <topology evidence="1">Multi-pass membrane protein</topology>
    </subcellularLocation>
</comment>
<feature type="transmembrane region" description="Helical" evidence="6">
    <location>
        <begin position="166"/>
        <end position="184"/>
    </location>
</feature>
<dbReference type="InterPro" id="IPR036259">
    <property type="entry name" value="MFS_trans_sf"/>
</dbReference>
<dbReference type="EMBL" id="JAHWGI010001056">
    <property type="protein sequence ID" value="KAK3921903.1"/>
    <property type="molecule type" value="Genomic_DNA"/>
</dbReference>
<feature type="transmembrane region" description="Helical" evidence="6">
    <location>
        <begin position="105"/>
        <end position="125"/>
    </location>
</feature>
<dbReference type="InterPro" id="IPR020846">
    <property type="entry name" value="MFS_dom"/>
</dbReference>
<reference evidence="8" key="1">
    <citation type="submission" date="2021-07" db="EMBL/GenBank/DDBJ databases">
        <authorList>
            <person name="Catto M.A."/>
            <person name="Jacobson A."/>
            <person name="Kennedy G."/>
            <person name="Labadie P."/>
            <person name="Hunt B.G."/>
            <person name="Srinivasan R."/>
        </authorList>
    </citation>
    <scope>NUCLEOTIDE SEQUENCE</scope>
    <source>
        <strain evidence="8">PL_HMW_Pooled</strain>
        <tissue evidence="8">Head</tissue>
    </source>
</reference>
<dbReference type="GO" id="GO:0022857">
    <property type="term" value="F:transmembrane transporter activity"/>
    <property type="evidence" value="ECO:0007669"/>
    <property type="project" value="InterPro"/>
</dbReference>
<dbReference type="Pfam" id="PF00083">
    <property type="entry name" value="Sugar_tr"/>
    <property type="match status" value="1"/>
</dbReference>
<dbReference type="Proteomes" id="UP001219518">
    <property type="component" value="Unassembled WGS sequence"/>
</dbReference>
<evidence type="ECO:0000313" key="9">
    <source>
        <dbReference type="Proteomes" id="UP001219518"/>
    </source>
</evidence>
<keyword evidence="4 6" id="KW-0472">Membrane</keyword>